<accession>A0ABR1TA37</accession>
<reference evidence="1 2" key="1">
    <citation type="submission" date="2023-01" db="EMBL/GenBank/DDBJ databases">
        <title>Analysis of 21 Apiospora genomes using comparative genomics revels a genus with tremendous synthesis potential of carbohydrate active enzymes and secondary metabolites.</title>
        <authorList>
            <person name="Sorensen T."/>
        </authorList>
    </citation>
    <scope>NUCLEOTIDE SEQUENCE [LARGE SCALE GENOMIC DNA]</scope>
    <source>
        <strain evidence="1 2">CBS 135458</strain>
    </source>
</reference>
<dbReference type="Proteomes" id="UP001480595">
    <property type="component" value="Unassembled WGS sequence"/>
</dbReference>
<sequence length="215" mass="23783">MAEGTESDIIDTPPPSYEDVCPGPVKADIGAVTDAQLMPQDPTSLKTVDGVMHRVDDELRRFEYGADVDYVSSGIRQLCRFAACRVSENHRGQSNVMVEERRQTNHSEIDKLIFSLVMKPIAPKSLINVLNMTANAFEEVAEQVLAERKYSNHWQARGEYHIMRSSIYRAAVRACKNLAENKTFPPSTLAALASAASCYDGAANSCVQVAEFCTY</sequence>
<comment type="caution">
    <text evidence="1">The sequence shown here is derived from an EMBL/GenBank/DDBJ whole genome shotgun (WGS) entry which is preliminary data.</text>
</comment>
<name>A0ABR1TA37_9PEZI</name>
<protein>
    <submittedName>
        <fullName evidence="1">Uncharacterized protein</fullName>
    </submittedName>
</protein>
<gene>
    <name evidence="1" type="ORF">PG994_013328</name>
</gene>
<evidence type="ECO:0000313" key="2">
    <source>
        <dbReference type="Proteomes" id="UP001480595"/>
    </source>
</evidence>
<evidence type="ECO:0000313" key="1">
    <source>
        <dbReference type="EMBL" id="KAK8042845.1"/>
    </source>
</evidence>
<organism evidence="1 2">
    <name type="scientific">Apiospora phragmitis</name>
    <dbReference type="NCBI Taxonomy" id="2905665"/>
    <lineage>
        <taxon>Eukaryota</taxon>
        <taxon>Fungi</taxon>
        <taxon>Dikarya</taxon>
        <taxon>Ascomycota</taxon>
        <taxon>Pezizomycotina</taxon>
        <taxon>Sordariomycetes</taxon>
        <taxon>Xylariomycetidae</taxon>
        <taxon>Amphisphaeriales</taxon>
        <taxon>Apiosporaceae</taxon>
        <taxon>Apiospora</taxon>
    </lineage>
</organism>
<dbReference type="EMBL" id="JAQQWL010000013">
    <property type="protein sequence ID" value="KAK8042845.1"/>
    <property type="molecule type" value="Genomic_DNA"/>
</dbReference>
<proteinExistence type="predicted"/>
<keyword evidence="2" id="KW-1185">Reference proteome</keyword>
<dbReference type="GeneID" id="92097800"/>
<dbReference type="RefSeq" id="XP_066709698.1">
    <property type="nucleotide sequence ID" value="XM_066864737.1"/>
</dbReference>